<feature type="domain" description="DRBM" evidence="5">
    <location>
        <begin position="138"/>
        <end position="207"/>
    </location>
</feature>
<evidence type="ECO:0000256" key="3">
    <source>
        <dbReference type="PROSITE-ProRule" id="PRU00266"/>
    </source>
</evidence>
<dbReference type="SUPFAM" id="SSF54768">
    <property type="entry name" value="dsRNA-binding domain-like"/>
    <property type="match status" value="6"/>
</dbReference>
<dbReference type="AlphaFoldDB" id="A0A6N2KZF8"/>
<name>A0A6N2KZF8_SALVM</name>
<dbReference type="InterPro" id="IPR014720">
    <property type="entry name" value="dsRBD_dom"/>
</dbReference>
<feature type="region of interest" description="Disordered" evidence="4">
    <location>
        <begin position="422"/>
        <end position="449"/>
    </location>
</feature>
<feature type="domain" description="DRBM" evidence="5">
    <location>
        <begin position="471"/>
        <end position="540"/>
    </location>
</feature>
<evidence type="ECO:0000313" key="6">
    <source>
        <dbReference type="EMBL" id="VFU30432.1"/>
    </source>
</evidence>
<dbReference type="PROSITE" id="PS50137">
    <property type="entry name" value="DS_RBD"/>
    <property type="match status" value="6"/>
</dbReference>
<feature type="domain" description="DRBM" evidence="5">
    <location>
        <begin position="344"/>
        <end position="413"/>
    </location>
</feature>
<dbReference type="GO" id="GO:0003723">
    <property type="term" value="F:RNA binding"/>
    <property type="evidence" value="ECO:0007669"/>
    <property type="project" value="UniProtKB-UniRule"/>
</dbReference>
<reference evidence="6" key="1">
    <citation type="submission" date="2019-03" db="EMBL/GenBank/DDBJ databases">
        <authorList>
            <person name="Mank J."/>
            <person name="Almeida P."/>
        </authorList>
    </citation>
    <scope>NUCLEOTIDE SEQUENCE</scope>
    <source>
        <strain evidence="6">78183</strain>
    </source>
</reference>
<accession>A0A6N2KZF8</accession>
<evidence type="ECO:0000256" key="1">
    <source>
        <dbReference type="ARBA" id="ARBA00022737"/>
    </source>
</evidence>
<keyword evidence="2 3" id="KW-0694">RNA-binding</keyword>
<feature type="compositionally biased region" description="Low complexity" evidence="4">
    <location>
        <begin position="73"/>
        <end position="94"/>
    </location>
</feature>
<keyword evidence="1" id="KW-0677">Repeat</keyword>
<dbReference type="PANTHER" id="PTHR46031:SF16">
    <property type="entry name" value="DOUBLE-STRANDED RNA-BINDING PROTEIN 4"/>
    <property type="match status" value="1"/>
</dbReference>
<feature type="domain" description="DRBM" evidence="5">
    <location>
        <begin position="216"/>
        <end position="284"/>
    </location>
</feature>
<proteinExistence type="predicted"/>
<gene>
    <name evidence="6" type="ORF">SVIM_LOCUS118527</name>
</gene>
<evidence type="ECO:0000259" key="5">
    <source>
        <dbReference type="PROSITE" id="PS50137"/>
    </source>
</evidence>
<feature type="region of interest" description="Disordered" evidence="4">
    <location>
        <begin position="73"/>
        <end position="112"/>
    </location>
</feature>
<feature type="domain" description="DRBM" evidence="5">
    <location>
        <begin position="7"/>
        <end position="76"/>
    </location>
</feature>
<evidence type="ECO:0000256" key="4">
    <source>
        <dbReference type="SAM" id="MobiDB-lite"/>
    </source>
</evidence>
<dbReference type="Gene3D" id="3.30.160.20">
    <property type="match status" value="6"/>
</dbReference>
<sequence>MNNKRVMYKSKLQEVCQQRGWALPTYQVSKQGHDHRPLFYATVTVNSVLFSNPFPSSSSKKAQSDAAKFAYNSFSSTSRPSSSPPLSGGCSSGSAGVDARPSPGGTSQLNLRDTTHLPNQAVAVSENDESFGGMQQQLFKNQLQNYAQKRNFTLPEYSCERVGPAHATRFKCRVTVDGQTYESREYFPTLNKAEHAAAKAALMSLLPNGVEEDESGYKNLLQDLAQREGYGLQTYCTEKSGEAHAPIFVSTVEIEGEIYTGAEAKTKKQAEMSAAKAAYTALKQNRRKDILGAHQIQVSGGSSHLPPPSCLQARVFLSVQVRGCILYIPAGFRGRGRGRAPSAMSKSKLHILCQQRGWELPTYQVNKQGHDHNPLFYATVTVNASSFSTSSPSSSSKKAKSDAAELALNHFSLPAPSLSAGCSSGSAGVNTRPSTGGTLQLSQQDAKPTHLSNEAVGASKNDESLEVMQNLFKNQLQTYAQKRNFTLPKYSCERAGPPHAPLFKCRVTVNGQTYESREQFPILNRAEQAAAKAALSSLLPNGVEEDESFYKNRLQDLAQREGYGSPTYSTEKSGEAHALTFVSTVKIKGEIFTGQGAKTKKEAEMSAAKIAYTALKQRCQAQEAVGDTPLSASSVRAGLTAFFQQNTQPKLPVPNEQAEQYRGSKSGIEFMVGRNKILVHPRGTKMTYPPGSTVLTVSDDKWTAVKMPP</sequence>
<organism evidence="6">
    <name type="scientific">Salix viminalis</name>
    <name type="common">Common osier</name>
    <name type="synonym">Basket willow</name>
    <dbReference type="NCBI Taxonomy" id="40686"/>
    <lineage>
        <taxon>Eukaryota</taxon>
        <taxon>Viridiplantae</taxon>
        <taxon>Streptophyta</taxon>
        <taxon>Embryophyta</taxon>
        <taxon>Tracheophyta</taxon>
        <taxon>Spermatophyta</taxon>
        <taxon>Magnoliopsida</taxon>
        <taxon>eudicotyledons</taxon>
        <taxon>Gunneridae</taxon>
        <taxon>Pentapetalae</taxon>
        <taxon>rosids</taxon>
        <taxon>fabids</taxon>
        <taxon>Malpighiales</taxon>
        <taxon>Salicaceae</taxon>
        <taxon>Saliceae</taxon>
        <taxon>Salix</taxon>
    </lineage>
</organism>
<feature type="compositionally biased region" description="Polar residues" evidence="4">
    <location>
        <begin position="429"/>
        <end position="449"/>
    </location>
</feature>
<dbReference type="Pfam" id="PF00035">
    <property type="entry name" value="dsrm"/>
    <property type="match status" value="6"/>
</dbReference>
<evidence type="ECO:0000256" key="2">
    <source>
        <dbReference type="ARBA" id="ARBA00022884"/>
    </source>
</evidence>
<feature type="domain" description="DRBM" evidence="5">
    <location>
        <begin position="549"/>
        <end position="617"/>
    </location>
</feature>
<dbReference type="PANTHER" id="PTHR46031">
    <property type="match status" value="1"/>
</dbReference>
<dbReference type="SMART" id="SM00358">
    <property type="entry name" value="DSRM"/>
    <property type="match status" value="6"/>
</dbReference>
<dbReference type="EMBL" id="CAADRP010000624">
    <property type="protein sequence ID" value="VFU30432.1"/>
    <property type="molecule type" value="Genomic_DNA"/>
</dbReference>
<protein>
    <recommendedName>
        <fullName evidence="5">DRBM domain-containing protein</fullName>
    </recommendedName>
</protein>